<sequence length="517" mass="55610">MRQALRQKRAAFSRPLISSLVMLAMAGCTMGPDFKRPTPPYDPSSFLDGRVSGAGHSQPEIAPIQVEWWQSFNDPELNSLEQRAVAQNLDVQTATIRVAEARSNAGVTAAAFFPSVSGNVTAADVKPSDKGFSLGSSSGSSSDISPISIYQYGFDATWTLDIWGKVRRGVEAGNAAIQAQEIDRRGTVIQLMAEVARDYLQLRNAQMQLKIAQDNVRTAQNLLNLTQQRAAAGLTDQLDVAQEQAQLTTTEATVPTSQQMVAQYINALSMLLGEGPRALQAELITPEAVPPTPAVVPVGLPSELLRRRPDVMEAEATLHEATANIGVAVASFFPTFDLLGFLGIQSDATQNLFTTAARTYALGGMVSVPIFQGGKLVETLHLRRSQQKEAVIAYDKAVLQAFSDVDTALTNYDQEQQRRVLLGRAVLADQKAFALAQQRYTEGIATYIDVLNAQQSVLSSARQYEDSTAAVSTDLVSLYLALGGGWEDAFPTPAMEAEPNASIGQTIKTAITQGNAS</sequence>
<keyword evidence="2" id="KW-0732">Signal</keyword>
<dbReference type="PANTHER" id="PTHR30203">
    <property type="entry name" value="OUTER MEMBRANE CATION EFFLUX PROTEIN"/>
    <property type="match status" value="1"/>
</dbReference>
<protein>
    <submittedName>
        <fullName evidence="4">Efflux transporter outer membrane subunit</fullName>
    </submittedName>
</protein>
<feature type="chain" id="PRO_5038172847" evidence="2">
    <location>
        <begin position="27"/>
        <end position="517"/>
    </location>
</feature>
<keyword evidence="2" id="KW-0472">Membrane</keyword>
<dbReference type="GO" id="GO:0015562">
    <property type="term" value="F:efflux transmembrane transporter activity"/>
    <property type="evidence" value="ECO:0007669"/>
    <property type="project" value="InterPro"/>
</dbReference>
<comment type="subcellular location">
    <subcellularLocation>
        <location evidence="2">Cell membrane</location>
        <topology evidence="2">Lipid-anchor</topology>
    </subcellularLocation>
</comment>
<dbReference type="InterPro" id="IPR010131">
    <property type="entry name" value="MdtP/NodT-like"/>
</dbReference>
<dbReference type="GO" id="GO:0005886">
    <property type="term" value="C:plasma membrane"/>
    <property type="evidence" value="ECO:0007669"/>
    <property type="project" value="UniProtKB-SubCell"/>
</dbReference>
<dbReference type="AlphaFoldDB" id="A0A963YUB0"/>
<dbReference type="Pfam" id="PF02321">
    <property type="entry name" value="OEP"/>
    <property type="match status" value="2"/>
</dbReference>
<dbReference type="NCBIfam" id="TIGR01845">
    <property type="entry name" value="outer_NodT"/>
    <property type="match status" value="1"/>
</dbReference>
<dbReference type="PANTHER" id="PTHR30203:SF25">
    <property type="entry name" value="OUTER MEMBRANE PROTEIN-RELATED"/>
    <property type="match status" value="1"/>
</dbReference>
<dbReference type="Gene3D" id="2.20.200.10">
    <property type="entry name" value="Outer membrane efflux proteins (OEP)"/>
    <property type="match status" value="1"/>
</dbReference>
<evidence type="ECO:0000313" key="4">
    <source>
        <dbReference type="EMBL" id="MCB8877213.1"/>
    </source>
</evidence>
<name>A0A963YUB0_9PROT</name>
<dbReference type="PROSITE" id="PS51257">
    <property type="entry name" value="PROKAR_LIPOPROTEIN"/>
    <property type="match status" value="1"/>
</dbReference>
<dbReference type="Proteomes" id="UP000708298">
    <property type="component" value="Unassembled WGS sequence"/>
</dbReference>
<keyword evidence="2" id="KW-0564">Palmitate</keyword>
<dbReference type="RefSeq" id="WP_227322867.1">
    <property type="nucleotide sequence ID" value="NZ_JAESVB010000011.1"/>
</dbReference>
<keyword evidence="2" id="KW-0812">Transmembrane</keyword>
<dbReference type="InterPro" id="IPR003423">
    <property type="entry name" value="OMP_efflux"/>
</dbReference>
<evidence type="ECO:0000256" key="2">
    <source>
        <dbReference type="RuleBase" id="RU362097"/>
    </source>
</evidence>
<reference evidence="4" key="2">
    <citation type="submission" date="2021-01" db="EMBL/GenBank/DDBJ databases">
        <authorList>
            <person name="Mieszkin S."/>
            <person name="Pouder E."/>
            <person name="Alain K."/>
        </authorList>
    </citation>
    <scope>NUCLEOTIDE SEQUENCE</scope>
    <source>
        <strain evidence="4">HW T2.11</strain>
    </source>
</reference>
<keyword evidence="2" id="KW-1134">Transmembrane beta strand</keyword>
<dbReference type="Gene3D" id="1.20.1600.10">
    <property type="entry name" value="Outer membrane efflux proteins (OEP)"/>
    <property type="match status" value="1"/>
</dbReference>
<accession>A0A963YUB0</accession>
<gene>
    <name evidence="4" type="ORF">ASILVAE211_18600</name>
</gene>
<comment type="caution">
    <text evidence="4">The sequence shown here is derived from an EMBL/GenBank/DDBJ whole genome shotgun (WGS) entry which is preliminary data.</text>
</comment>
<feature type="signal peptide" evidence="2">
    <location>
        <begin position="1"/>
        <end position="26"/>
    </location>
</feature>
<dbReference type="SUPFAM" id="SSF56954">
    <property type="entry name" value="Outer membrane efflux proteins (OEP)"/>
    <property type="match status" value="1"/>
</dbReference>
<keyword evidence="3" id="KW-0175">Coiled coil</keyword>
<feature type="coiled-coil region" evidence="3">
    <location>
        <begin position="202"/>
        <end position="229"/>
    </location>
</feature>
<organism evidence="4 5">
    <name type="scientific">Acidisoma silvae</name>
    <dbReference type="NCBI Taxonomy" id="2802396"/>
    <lineage>
        <taxon>Bacteria</taxon>
        <taxon>Pseudomonadati</taxon>
        <taxon>Pseudomonadota</taxon>
        <taxon>Alphaproteobacteria</taxon>
        <taxon>Acetobacterales</taxon>
        <taxon>Acidocellaceae</taxon>
        <taxon>Acidisoma</taxon>
    </lineage>
</organism>
<evidence type="ECO:0000256" key="3">
    <source>
        <dbReference type="SAM" id="Coils"/>
    </source>
</evidence>
<evidence type="ECO:0000313" key="5">
    <source>
        <dbReference type="Proteomes" id="UP000708298"/>
    </source>
</evidence>
<keyword evidence="5" id="KW-1185">Reference proteome</keyword>
<reference evidence="4" key="1">
    <citation type="journal article" date="2021" name="Microorganisms">
        <title>Acidisoma silvae sp. nov. and Acidisomacellulosilytica sp. nov., Two Acidophilic Bacteria Isolated from Decaying Wood, Hydrolyzing Cellulose and Producing Poly-3-hydroxybutyrate.</title>
        <authorList>
            <person name="Mieszkin S."/>
            <person name="Pouder E."/>
            <person name="Uroz S."/>
            <person name="Simon-Colin C."/>
            <person name="Alain K."/>
        </authorList>
    </citation>
    <scope>NUCLEOTIDE SEQUENCE</scope>
    <source>
        <strain evidence="4">HW T2.11</strain>
    </source>
</reference>
<dbReference type="EMBL" id="JAESVB010000011">
    <property type="protein sequence ID" value="MCB8877213.1"/>
    <property type="molecule type" value="Genomic_DNA"/>
</dbReference>
<keyword evidence="2" id="KW-0449">Lipoprotein</keyword>
<proteinExistence type="inferred from homology"/>
<comment type="similarity">
    <text evidence="1 2">Belongs to the outer membrane factor (OMF) (TC 1.B.17) family.</text>
</comment>
<evidence type="ECO:0000256" key="1">
    <source>
        <dbReference type="ARBA" id="ARBA00007613"/>
    </source>
</evidence>